<evidence type="ECO:0000256" key="12">
    <source>
        <dbReference type="ARBA" id="ARBA00022918"/>
    </source>
</evidence>
<dbReference type="OrthoDB" id="2595244at2759"/>
<keyword evidence="13" id="KW-0239">DNA-directed DNA polymerase</keyword>
<dbReference type="GO" id="GO:0004519">
    <property type="term" value="F:endonuclease activity"/>
    <property type="evidence" value="ECO:0007669"/>
    <property type="project" value="UniProtKB-KW"/>
</dbReference>
<dbReference type="Pfam" id="PF24626">
    <property type="entry name" value="SH3_Tf2-1"/>
    <property type="match status" value="1"/>
</dbReference>
<dbReference type="SUPFAM" id="SSF53098">
    <property type="entry name" value="Ribonuclease H-like"/>
    <property type="match status" value="1"/>
</dbReference>
<keyword evidence="12" id="KW-0695">RNA-directed DNA polymerase</keyword>
<dbReference type="GO" id="GO:0006310">
    <property type="term" value="P:DNA recombination"/>
    <property type="evidence" value="ECO:0007669"/>
    <property type="project" value="UniProtKB-KW"/>
</dbReference>
<dbReference type="InterPro" id="IPR000477">
    <property type="entry name" value="RT_dom"/>
</dbReference>
<evidence type="ECO:0000256" key="2">
    <source>
        <dbReference type="ARBA" id="ARBA00022679"/>
    </source>
</evidence>
<dbReference type="GO" id="GO:0046872">
    <property type="term" value="F:metal ion binding"/>
    <property type="evidence" value="ECO:0007669"/>
    <property type="project" value="UniProtKB-KW"/>
</dbReference>
<dbReference type="InterPro" id="IPR041373">
    <property type="entry name" value="RT_RNaseH"/>
</dbReference>
<dbReference type="InterPro" id="IPR036397">
    <property type="entry name" value="RNaseH_sf"/>
</dbReference>
<evidence type="ECO:0000313" key="18">
    <source>
        <dbReference type="Proteomes" id="UP000765509"/>
    </source>
</evidence>
<dbReference type="AlphaFoldDB" id="A0A9Q3EHZ5"/>
<keyword evidence="10" id="KW-0694">RNA-binding</keyword>
<dbReference type="Proteomes" id="UP000765509">
    <property type="component" value="Unassembled WGS sequence"/>
</dbReference>
<evidence type="ECO:0000256" key="11">
    <source>
        <dbReference type="ARBA" id="ARBA00022908"/>
    </source>
</evidence>
<evidence type="ECO:0000256" key="9">
    <source>
        <dbReference type="ARBA" id="ARBA00022842"/>
    </source>
</evidence>
<evidence type="ECO:0000256" key="3">
    <source>
        <dbReference type="ARBA" id="ARBA00022695"/>
    </source>
</evidence>
<keyword evidence="14" id="KW-0238">DNA-binding</keyword>
<organism evidence="17 18">
    <name type="scientific">Austropuccinia psidii MF-1</name>
    <dbReference type="NCBI Taxonomy" id="1389203"/>
    <lineage>
        <taxon>Eukaryota</taxon>
        <taxon>Fungi</taxon>
        <taxon>Dikarya</taxon>
        <taxon>Basidiomycota</taxon>
        <taxon>Pucciniomycotina</taxon>
        <taxon>Pucciniomycetes</taxon>
        <taxon>Pucciniales</taxon>
        <taxon>Sphaerophragmiaceae</taxon>
        <taxon>Austropuccinia</taxon>
    </lineage>
</organism>
<dbReference type="Gene3D" id="3.30.420.10">
    <property type="entry name" value="Ribonuclease H-like superfamily/Ribonuclease H"/>
    <property type="match status" value="1"/>
</dbReference>
<dbReference type="GO" id="GO:0005634">
    <property type="term" value="C:nucleus"/>
    <property type="evidence" value="ECO:0007669"/>
    <property type="project" value="UniProtKB-ARBA"/>
</dbReference>
<dbReference type="InterPro" id="IPR043502">
    <property type="entry name" value="DNA/RNA_pol_sf"/>
</dbReference>
<evidence type="ECO:0000313" key="17">
    <source>
        <dbReference type="EMBL" id="MBW0521539.1"/>
    </source>
</evidence>
<dbReference type="Gene3D" id="3.10.10.10">
    <property type="entry name" value="HIV Type 1 Reverse Transcriptase, subunit A, domain 1"/>
    <property type="match status" value="1"/>
</dbReference>
<dbReference type="Pfam" id="PF17917">
    <property type="entry name" value="RT_RNaseH"/>
    <property type="match status" value="1"/>
</dbReference>
<comment type="caution">
    <text evidence="17">The sequence shown here is derived from an EMBL/GenBank/DDBJ whole genome shotgun (WGS) entry which is preliminary data.</text>
</comment>
<evidence type="ECO:0000256" key="15">
    <source>
        <dbReference type="ARBA" id="ARBA00023172"/>
    </source>
</evidence>
<dbReference type="GO" id="GO:0003677">
    <property type="term" value="F:DNA binding"/>
    <property type="evidence" value="ECO:0007669"/>
    <property type="project" value="UniProtKB-KW"/>
</dbReference>
<evidence type="ECO:0000256" key="7">
    <source>
        <dbReference type="ARBA" id="ARBA00022759"/>
    </source>
</evidence>
<dbReference type="PANTHER" id="PTHR37984">
    <property type="entry name" value="PROTEIN CBG26694"/>
    <property type="match status" value="1"/>
</dbReference>
<keyword evidence="5" id="KW-0479">Metal-binding</keyword>
<accession>A0A9Q3EHZ5</accession>
<dbReference type="GO" id="GO:0003887">
    <property type="term" value="F:DNA-directed DNA polymerase activity"/>
    <property type="evidence" value="ECO:0007669"/>
    <property type="project" value="UniProtKB-KW"/>
</dbReference>
<proteinExistence type="predicted"/>
<evidence type="ECO:0000259" key="16">
    <source>
        <dbReference type="PROSITE" id="PS50994"/>
    </source>
</evidence>
<evidence type="ECO:0000256" key="14">
    <source>
        <dbReference type="ARBA" id="ARBA00023125"/>
    </source>
</evidence>
<dbReference type="GO" id="GO:0003723">
    <property type="term" value="F:RNA binding"/>
    <property type="evidence" value="ECO:0007669"/>
    <property type="project" value="UniProtKB-KW"/>
</dbReference>
<dbReference type="SUPFAM" id="SSF56672">
    <property type="entry name" value="DNA/RNA polymerases"/>
    <property type="match status" value="1"/>
</dbReference>
<dbReference type="Pfam" id="PF17921">
    <property type="entry name" value="Integrase_H2C2"/>
    <property type="match status" value="1"/>
</dbReference>
<evidence type="ECO:0000256" key="5">
    <source>
        <dbReference type="ARBA" id="ARBA00022723"/>
    </source>
</evidence>
<keyword evidence="18" id="KW-1185">Reference proteome</keyword>
<dbReference type="Gene3D" id="3.30.70.270">
    <property type="match status" value="2"/>
</dbReference>
<keyword evidence="7" id="KW-0255">Endonuclease</keyword>
<dbReference type="GO" id="GO:0006508">
    <property type="term" value="P:proteolysis"/>
    <property type="evidence" value="ECO:0007669"/>
    <property type="project" value="UniProtKB-KW"/>
</dbReference>
<dbReference type="InterPro" id="IPR041588">
    <property type="entry name" value="Integrase_H2C2"/>
</dbReference>
<gene>
    <name evidence="17" type="ORF">O181_061254</name>
</gene>
<dbReference type="PROSITE" id="PS50994">
    <property type="entry name" value="INTEGRASE"/>
    <property type="match status" value="1"/>
</dbReference>
<dbReference type="GO" id="GO:0015074">
    <property type="term" value="P:DNA integration"/>
    <property type="evidence" value="ECO:0007669"/>
    <property type="project" value="UniProtKB-KW"/>
</dbReference>
<keyword evidence="4" id="KW-0540">Nuclease</keyword>
<keyword evidence="6" id="KW-0064">Aspartyl protease</keyword>
<keyword evidence="2" id="KW-0808">Transferase</keyword>
<evidence type="ECO:0000256" key="6">
    <source>
        <dbReference type="ARBA" id="ARBA00022750"/>
    </source>
</evidence>
<protein>
    <recommendedName>
        <fullName evidence="16">Integrase catalytic domain-containing protein</fullName>
    </recommendedName>
</protein>
<name>A0A9Q3EHZ5_9BASI</name>
<evidence type="ECO:0000256" key="1">
    <source>
        <dbReference type="ARBA" id="ARBA00022670"/>
    </source>
</evidence>
<dbReference type="EMBL" id="AVOT02028900">
    <property type="protein sequence ID" value="MBW0521539.1"/>
    <property type="molecule type" value="Genomic_DNA"/>
</dbReference>
<dbReference type="CDD" id="cd09274">
    <property type="entry name" value="RNase_HI_RT_Ty3"/>
    <property type="match status" value="1"/>
</dbReference>
<dbReference type="Gene3D" id="1.10.340.70">
    <property type="match status" value="1"/>
</dbReference>
<dbReference type="InterPro" id="IPR001584">
    <property type="entry name" value="Integrase_cat-core"/>
</dbReference>
<keyword evidence="3" id="KW-0548">Nucleotidyltransferase</keyword>
<sequence>MEDIITITRIGKAWTRVPMEFKMINEVQVIEEAQCTDEKEESDLDSEISEDTPVEDYPIENITPFFEVTEVHAHLPQYSEDCHNLTNIQDARMCKTKPSRGKGYTAGASCITSILMNDIDAKVNLDTGEFCTCVGKDYLQDILPGWKNHLLTIEGVQKLIRIITQCGIYECLKMPFGIENAPSHYQRMMNTILPTELSEVWLIIYIDDIIICSGSWSLHLERLARVLDKLTGVNMNISLKKCNFGFEELNALGHIVSVLSLGIDKNKVSGVLLKPIPQNRKEMRPFLGFASYYRRHLRDFAIIAKSLYRICDQKTVFEMTQERIEAYEKIRKALKEEPLRLMPNWNIHFQLYIDACGDGLGAALHQVQIIDENPTEGPVCYISRQIKATEARYGASQMECLCLVWALERLHYYLYGSVFEVITDCNAVKSLLTMKAPHRHMLKWLIAIQEHGGNMTIVHKAENIHKNADELSRWELANTPDNPAYVPLEAEPQIPIEGINISDIGTEFFEEVRESYKQDNNFHILTSLLDKDCKDTSLVNAMDKVRNNSYSEGRFYLFDGIIYHRTKHSCVMKLCSRLLINSILDEFHDSIYSGHLSEDRTHEKVKNCAWWPSWRKETIEYCHTCDRCQKANRSTGKKFGLMIHIQEPKSPWEVVHMDWVTALPPSGDKSYDSCLVIVDRYSKTPIFLPCNEDDTAMDTDLLLCSRVISHTGLFMNMISDRDLKFTYSLWITLHRLFGTKLSFSTAYHPQTDGLAEIMIQTLEEMIRRFCAYGLELKDSDGFTHDWCTLIPALELAYKTSVHSSTGQTPAMLEKGWNPRLPADTLRKDLIDIHPTASSFKLMLDKVKHHAKQSMNEAFDYAKQKWDKSHKVPDFKVGDLVLVSTLNFNNIKGPKKLKDSYVGPFVIVALHGTNAVQVELSGELENKHPTFPVSLIKPYQPADKELFPLRNPTPLTVPPVEQNEDRKIKKFIKERRLRGKNQREYLVRYRNPVHEDEWLAESEIPDSDKLLRRFRHERRPQA</sequence>
<keyword evidence="9" id="KW-0460">Magnesium</keyword>
<feature type="domain" description="Integrase catalytic" evidence="16">
    <location>
        <begin position="647"/>
        <end position="817"/>
    </location>
</feature>
<dbReference type="PANTHER" id="PTHR37984:SF5">
    <property type="entry name" value="PROTEIN NYNRIN-LIKE"/>
    <property type="match status" value="1"/>
</dbReference>
<evidence type="ECO:0000256" key="8">
    <source>
        <dbReference type="ARBA" id="ARBA00022801"/>
    </source>
</evidence>
<evidence type="ECO:0000256" key="4">
    <source>
        <dbReference type="ARBA" id="ARBA00022722"/>
    </source>
</evidence>
<dbReference type="InterPro" id="IPR050951">
    <property type="entry name" value="Retrovirus_Pol_polyprotein"/>
</dbReference>
<dbReference type="GO" id="GO:0003964">
    <property type="term" value="F:RNA-directed DNA polymerase activity"/>
    <property type="evidence" value="ECO:0007669"/>
    <property type="project" value="UniProtKB-KW"/>
</dbReference>
<keyword evidence="8" id="KW-0378">Hydrolase</keyword>
<dbReference type="Pfam" id="PF00078">
    <property type="entry name" value="RVT_1"/>
    <property type="match status" value="1"/>
</dbReference>
<keyword evidence="15" id="KW-0233">DNA recombination</keyword>
<keyword evidence="1" id="KW-0645">Protease</keyword>
<evidence type="ECO:0000256" key="10">
    <source>
        <dbReference type="ARBA" id="ARBA00022884"/>
    </source>
</evidence>
<reference evidence="17" key="1">
    <citation type="submission" date="2021-03" db="EMBL/GenBank/DDBJ databases">
        <title>Draft genome sequence of rust myrtle Austropuccinia psidii MF-1, a brazilian biotype.</title>
        <authorList>
            <person name="Quecine M.C."/>
            <person name="Pachon D.M.R."/>
            <person name="Bonatelli M.L."/>
            <person name="Correr F.H."/>
            <person name="Franceschini L.M."/>
            <person name="Leite T.F."/>
            <person name="Margarido G.R.A."/>
            <person name="Almeida C.A."/>
            <person name="Ferrarezi J.A."/>
            <person name="Labate C.A."/>
        </authorList>
    </citation>
    <scope>NUCLEOTIDE SEQUENCE</scope>
    <source>
        <strain evidence="17">MF-1</strain>
    </source>
</reference>
<dbReference type="InterPro" id="IPR012337">
    <property type="entry name" value="RNaseH-like_sf"/>
</dbReference>
<dbReference type="InterPro" id="IPR056924">
    <property type="entry name" value="SH3_Tf2-1"/>
</dbReference>
<evidence type="ECO:0000256" key="13">
    <source>
        <dbReference type="ARBA" id="ARBA00022932"/>
    </source>
</evidence>
<keyword evidence="11" id="KW-0229">DNA integration</keyword>
<dbReference type="InterPro" id="IPR043128">
    <property type="entry name" value="Rev_trsase/Diguanyl_cyclase"/>
</dbReference>
<dbReference type="GO" id="GO:0004190">
    <property type="term" value="F:aspartic-type endopeptidase activity"/>
    <property type="evidence" value="ECO:0007669"/>
    <property type="project" value="UniProtKB-KW"/>
</dbReference>